<reference evidence="10" key="2">
    <citation type="submission" date="2021-04" db="EMBL/GenBank/DDBJ databases">
        <authorList>
            <person name="Gilroy R."/>
        </authorList>
    </citation>
    <scope>NUCLEOTIDE SEQUENCE</scope>
    <source>
        <strain evidence="10">5032</strain>
    </source>
</reference>
<accession>A0A9D2HKI3</accession>
<evidence type="ECO:0000256" key="9">
    <source>
        <dbReference type="SAM" id="MobiDB-lite"/>
    </source>
</evidence>
<keyword evidence="5 7" id="KW-0057">Aromatic amino acid biosynthesis</keyword>
<comment type="pathway">
    <text evidence="1 7 8">Metabolic intermediate biosynthesis; chorismate biosynthesis; chorismate from D-erythrose 4-phosphate and phosphoenolpyruvate: step 7/7.</text>
</comment>
<keyword evidence="7" id="KW-0288">FMN</keyword>
<reference evidence="10" key="1">
    <citation type="journal article" date="2021" name="PeerJ">
        <title>Extensive microbial diversity within the chicken gut microbiome revealed by metagenomics and culture.</title>
        <authorList>
            <person name="Gilroy R."/>
            <person name="Ravi A."/>
            <person name="Getino M."/>
            <person name="Pursley I."/>
            <person name="Horton D.L."/>
            <person name="Alikhan N.F."/>
            <person name="Baker D."/>
            <person name="Gharbi K."/>
            <person name="Hall N."/>
            <person name="Watson M."/>
            <person name="Adriaenssens E.M."/>
            <person name="Foster-Nyarko E."/>
            <person name="Jarju S."/>
            <person name="Secka A."/>
            <person name="Antonio M."/>
            <person name="Oren A."/>
            <person name="Chaudhuri R.R."/>
            <person name="La Ragione R."/>
            <person name="Hildebrand F."/>
            <person name="Pallen M.J."/>
        </authorList>
    </citation>
    <scope>NUCLEOTIDE SEQUENCE</scope>
    <source>
        <strain evidence="10">5032</strain>
    </source>
</reference>
<evidence type="ECO:0000256" key="6">
    <source>
        <dbReference type="ARBA" id="ARBA00023239"/>
    </source>
</evidence>
<comment type="cofactor">
    <cofactor evidence="7 8">
        <name>FMNH2</name>
        <dbReference type="ChEBI" id="CHEBI:57618"/>
    </cofactor>
    <text evidence="7 8">Reduced FMN (FMNH(2)).</text>
</comment>
<dbReference type="InterPro" id="IPR020541">
    <property type="entry name" value="Chorismate_synthase_CS"/>
</dbReference>
<dbReference type="InterPro" id="IPR000453">
    <property type="entry name" value="Chorismate_synth"/>
</dbReference>
<keyword evidence="4 7" id="KW-0028">Amino-acid biosynthesis</keyword>
<comment type="similarity">
    <text evidence="2 7 8">Belongs to the chorismate synthase family.</text>
</comment>
<dbReference type="EMBL" id="DWZD01000016">
    <property type="protein sequence ID" value="HJA78401.1"/>
    <property type="molecule type" value="Genomic_DNA"/>
</dbReference>
<dbReference type="PANTHER" id="PTHR21085">
    <property type="entry name" value="CHORISMATE SYNTHASE"/>
    <property type="match status" value="1"/>
</dbReference>
<dbReference type="NCBIfam" id="TIGR00033">
    <property type="entry name" value="aroC"/>
    <property type="match status" value="1"/>
</dbReference>
<evidence type="ECO:0000313" key="11">
    <source>
        <dbReference type="Proteomes" id="UP000823821"/>
    </source>
</evidence>
<organism evidence="10 11">
    <name type="scientific">Candidatus Desulfovibrio intestinavium</name>
    <dbReference type="NCBI Taxonomy" id="2838534"/>
    <lineage>
        <taxon>Bacteria</taxon>
        <taxon>Pseudomonadati</taxon>
        <taxon>Thermodesulfobacteriota</taxon>
        <taxon>Desulfovibrionia</taxon>
        <taxon>Desulfovibrionales</taxon>
        <taxon>Desulfovibrionaceae</taxon>
        <taxon>Desulfovibrio</taxon>
    </lineage>
</organism>
<evidence type="ECO:0000256" key="8">
    <source>
        <dbReference type="RuleBase" id="RU000605"/>
    </source>
</evidence>
<feature type="region of interest" description="Disordered" evidence="9">
    <location>
        <begin position="43"/>
        <end position="62"/>
    </location>
</feature>
<dbReference type="CDD" id="cd07304">
    <property type="entry name" value="Chorismate_synthase"/>
    <property type="match status" value="1"/>
</dbReference>
<comment type="caution">
    <text evidence="7">Lacks conserved residue(s) required for the propagation of feature annotation.</text>
</comment>
<keyword evidence="7" id="KW-0521">NADP</keyword>
<evidence type="ECO:0000256" key="3">
    <source>
        <dbReference type="ARBA" id="ARBA00013036"/>
    </source>
</evidence>
<keyword evidence="7" id="KW-0274">FAD</keyword>
<dbReference type="GO" id="GO:0008652">
    <property type="term" value="P:amino acid biosynthetic process"/>
    <property type="evidence" value="ECO:0007669"/>
    <property type="project" value="UniProtKB-KW"/>
</dbReference>
<evidence type="ECO:0000256" key="7">
    <source>
        <dbReference type="HAMAP-Rule" id="MF_00300"/>
    </source>
</evidence>
<comment type="function">
    <text evidence="7">Catalyzes the anti-1,4-elimination of the C-3 phosphate and the C-6 proR hydrogen from 5-enolpyruvylshikimate-3-phosphate (EPSP) to yield chorismate, which is the branch point compound that serves as the starting substrate for the three terminal pathways of aromatic amino acid biosynthesis. This reaction introduces a second double bond into the aromatic ring system.</text>
</comment>
<feature type="binding site" evidence="7">
    <location>
        <position position="279"/>
    </location>
    <ligand>
        <name>FMN</name>
        <dbReference type="ChEBI" id="CHEBI:58210"/>
    </ligand>
</feature>
<comment type="catalytic activity">
    <reaction evidence="7 8">
        <text>5-O-(1-carboxyvinyl)-3-phosphoshikimate = chorismate + phosphate</text>
        <dbReference type="Rhea" id="RHEA:21020"/>
        <dbReference type="ChEBI" id="CHEBI:29748"/>
        <dbReference type="ChEBI" id="CHEBI:43474"/>
        <dbReference type="ChEBI" id="CHEBI:57701"/>
        <dbReference type="EC" id="4.2.3.5"/>
    </reaction>
</comment>
<dbReference type="PROSITE" id="PS00788">
    <property type="entry name" value="CHORISMATE_SYNTHASE_2"/>
    <property type="match status" value="1"/>
</dbReference>
<evidence type="ECO:0000313" key="10">
    <source>
        <dbReference type="EMBL" id="HJA78401.1"/>
    </source>
</evidence>
<dbReference type="GO" id="GO:0005829">
    <property type="term" value="C:cytosol"/>
    <property type="evidence" value="ECO:0007669"/>
    <property type="project" value="TreeGrafter"/>
</dbReference>
<name>A0A9D2HKI3_9BACT</name>
<dbReference type="SUPFAM" id="SSF103263">
    <property type="entry name" value="Chorismate synthase, AroC"/>
    <property type="match status" value="1"/>
</dbReference>
<dbReference type="GO" id="GO:0010181">
    <property type="term" value="F:FMN binding"/>
    <property type="evidence" value="ECO:0007669"/>
    <property type="project" value="TreeGrafter"/>
</dbReference>
<gene>
    <name evidence="7 10" type="primary">aroC</name>
    <name evidence="10" type="ORF">H9784_02345</name>
</gene>
<keyword evidence="7" id="KW-0285">Flavoprotein</keyword>
<dbReference type="Gene3D" id="3.60.150.10">
    <property type="entry name" value="Chorismate synthase AroC"/>
    <property type="match status" value="1"/>
</dbReference>
<evidence type="ECO:0000256" key="2">
    <source>
        <dbReference type="ARBA" id="ARBA00008014"/>
    </source>
</evidence>
<dbReference type="Pfam" id="PF01264">
    <property type="entry name" value="Chorismate_synt"/>
    <property type="match status" value="1"/>
</dbReference>
<feature type="binding site" evidence="7">
    <location>
        <position position="320"/>
    </location>
    <ligand>
        <name>FMN</name>
        <dbReference type="ChEBI" id="CHEBI:58210"/>
    </ligand>
</feature>
<feature type="binding site" evidence="7">
    <location>
        <position position="47"/>
    </location>
    <ligand>
        <name>NADP(+)</name>
        <dbReference type="ChEBI" id="CHEBI:58349"/>
    </ligand>
</feature>
<evidence type="ECO:0000256" key="4">
    <source>
        <dbReference type="ARBA" id="ARBA00022605"/>
    </source>
</evidence>
<dbReference type="EC" id="4.2.3.5" evidence="3 7"/>
<dbReference type="AlphaFoldDB" id="A0A9D2HKI3"/>
<dbReference type="PIRSF" id="PIRSF001456">
    <property type="entry name" value="Chorismate_synth"/>
    <property type="match status" value="1"/>
</dbReference>
<keyword evidence="6 7" id="KW-0456">Lyase</keyword>
<dbReference type="GO" id="GO:0009423">
    <property type="term" value="P:chorismate biosynthetic process"/>
    <property type="evidence" value="ECO:0007669"/>
    <property type="project" value="UniProtKB-UniRule"/>
</dbReference>
<dbReference type="InterPro" id="IPR035904">
    <property type="entry name" value="Chorismate_synth_AroC_sf"/>
</dbReference>
<dbReference type="GO" id="GO:0004107">
    <property type="term" value="F:chorismate synthase activity"/>
    <property type="evidence" value="ECO:0007669"/>
    <property type="project" value="UniProtKB-UniRule"/>
</dbReference>
<dbReference type="GO" id="GO:0009073">
    <property type="term" value="P:aromatic amino acid family biosynthetic process"/>
    <property type="evidence" value="ECO:0007669"/>
    <property type="project" value="UniProtKB-KW"/>
</dbReference>
<dbReference type="NCBIfam" id="NF003793">
    <property type="entry name" value="PRK05382.1"/>
    <property type="match status" value="1"/>
</dbReference>
<feature type="binding site" evidence="7">
    <location>
        <begin position="125"/>
        <end position="127"/>
    </location>
    <ligand>
        <name>FMN</name>
        <dbReference type="ChEBI" id="CHEBI:58210"/>
    </ligand>
</feature>
<dbReference type="Proteomes" id="UP000823821">
    <property type="component" value="Unassembled WGS sequence"/>
</dbReference>
<sequence length="372" mass="38913">MGNTFGRLLRLTTYGESHGAGIGGILDGCPAGLPLNESDMQRDLDLRKPGQGPTATKRKESDTVRILSGVFEGRTTGTPIAFHIANENQRSQDYGNLAEVFRPGHADWGFFQKFQGLRDYRGGGRSSGRETAARVAAGAVARLLLAAHGIRVDAAAVELGGIAVPPAERELSEAFSRPYFAASPDVTPLWDARVAEARAAGDTLGGIVEICARHVPAGLGEPVFDKLDACLAHALMGVGAVKGVEVGDGFAAARSVGSVNNDPLTPDGFAANHAGGILGGISSGQDIVLRAAVKPIASIAREQQTIDREGRPATVLVGGRHDLSAIPRIVPVLRAMTALTLADALLLQARMAALPEEVLPLPRPAALRDGRW</sequence>
<comment type="caution">
    <text evidence="10">The sequence shown here is derived from an EMBL/GenBank/DDBJ whole genome shotgun (WGS) entry which is preliminary data.</text>
</comment>
<evidence type="ECO:0000256" key="1">
    <source>
        <dbReference type="ARBA" id="ARBA00005044"/>
    </source>
</evidence>
<evidence type="ECO:0000256" key="5">
    <source>
        <dbReference type="ARBA" id="ARBA00023141"/>
    </source>
</evidence>
<proteinExistence type="inferred from homology"/>
<feature type="binding site" evidence="7">
    <location>
        <begin position="294"/>
        <end position="298"/>
    </location>
    <ligand>
        <name>FMN</name>
        <dbReference type="ChEBI" id="CHEBI:58210"/>
    </ligand>
</feature>
<dbReference type="PROSITE" id="PS00787">
    <property type="entry name" value="CHORISMATE_SYNTHASE_1"/>
    <property type="match status" value="1"/>
</dbReference>
<dbReference type="HAMAP" id="MF_00300">
    <property type="entry name" value="Chorismate_synth"/>
    <property type="match status" value="1"/>
</dbReference>
<comment type="subunit">
    <text evidence="7">Homotetramer.</text>
</comment>
<protein>
    <recommendedName>
        <fullName evidence="3 7">Chorismate synthase</fullName>
        <shortName evidence="7">CS</shortName>
        <ecNumber evidence="3 7">4.2.3.5</ecNumber>
    </recommendedName>
    <alternativeName>
        <fullName evidence="7">5-enolpyruvylshikimate-3-phosphate phospholyase</fullName>
    </alternativeName>
</protein>
<dbReference type="PANTHER" id="PTHR21085:SF0">
    <property type="entry name" value="CHORISMATE SYNTHASE"/>
    <property type="match status" value="1"/>
</dbReference>